<gene>
    <name evidence="1" type="ORF">CYJ96_09030</name>
</gene>
<comment type="caution">
    <text evidence="1">The sequence shown here is derived from an EMBL/GenBank/DDBJ whole genome shotgun (WGS) entry which is preliminary data.</text>
</comment>
<dbReference type="AlphaFoldDB" id="A0A2I1RGR9"/>
<dbReference type="EMBL" id="PKJS01000011">
    <property type="protein sequence ID" value="PKZ68276.1"/>
    <property type="molecule type" value="Genomic_DNA"/>
</dbReference>
<proteinExistence type="predicted"/>
<dbReference type="Proteomes" id="UP000234914">
    <property type="component" value="Unassembled WGS sequence"/>
</dbReference>
<reference evidence="1 2" key="1">
    <citation type="submission" date="2017-12" db="EMBL/GenBank/DDBJ databases">
        <title>Phylogenetic diversity of female urinary microbiome.</title>
        <authorList>
            <person name="Thomas-White K."/>
            <person name="Wolfe A.J."/>
        </authorList>
    </citation>
    <scope>NUCLEOTIDE SEQUENCE [LARGE SCALE GENOMIC DNA]</scope>
    <source>
        <strain evidence="1 2">UMB0416</strain>
    </source>
</reference>
<organism evidence="1 2">
    <name type="scientific">Faucicola osloensis</name>
    <name type="common">Moraxella osloensis</name>
    <dbReference type="NCBI Taxonomy" id="34062"/>
    <lineage>
        <taxon>Bacteria</taxon>
        <taxon>Pseudomonadati</taxon>
        <taxon>Pseudomonadota</taxon>
        <taxon>Gammaproteobacteria</taxon>
        <taxon>Moraxellales</taxon>
        <taxon>Moraxellaceae</taxon>
        <taxon>Faucicola</taxon>
    </lineage>
</organism>
<evidence type="ECO:0000313" key="2">
    <source>
        <dbReference type="Proteomes" id="UP000234914"/>
    </source>
</evidence>
<accession>A0A2I1RGR9</accession>
<evidence type="ECO:0000313" key="1">
    <source>
        <dbReference type="EMBL" id="PKZ68276.1"/>
    </source>
</evidence>
<protein>
    <submittedName>
        <fullName evidence="1">Uncharacterized protein</fullName>
    </submittedName>
</protein>
<name>A0A2I1RGR9_FAUOS</name>
<dbReference type="RefSeq" id="WP_101964746.1">
    <property type="nucleotide sequence ID" value="NZ_JAHXPO010000020.1"/>
</dbReference>
<sequence>MAINWTLKRNDNGQTLNLHRQYMWADEYGWTPIAQSSPVIMLSGAVDIQQGTLLANRPITLDSTHVWIDRQTVQQLQTWAAVPELTFTLTHPDGRTFNVMFTRPFIDNISEVKPVRPEDELPTDKMKANIHFRTV</sequence>